<reference evidence="2 3" key="1">
    <citation type="submission" date="2023-02" db="EMBL/GenBank/DDBJ databases">
        <title>Description and genomic characterization of Microbulbifer bruguierae sp. nov., isolated from the sediment of mangrove plant Bruguiera sexangula.</title>
        <authorList>
            <person name="Long M."/>
        </authorList>
    </citation>
    <scope>NUCLEOTIDE SEQUENCE [LARGE SCALE GENOMIC DNA]</scope>
    <source>
        <strain evidence="2 3">H12</strain>
    </source>
</reference>
<organism evidence="2 3">
    <name type="scientific">Microbulbifer bruguierae</name>
    <dbReference type="NCBI Taxonomy" id="3029061"/>
    <lineage>
        <taxon>Bacteria</taxon>
        <taxon>Pseudomonadati</taxon>
        <taxon>Pseudomonadota</taxon>
        <taxon>Gammaproteobacteria</taxon>
        <taxon>Cellvibrionales</taxon>
        <taxon>Microbulbiferaceae</taxon>
        <taxon>Microbulbifer</taxon>
    </lineage>
</organism>
<protein>
    <submittedName>
        <fullName evidence="2">DUF2939 domain-containing protein</fullName>
    </submittedName>
</protein>
<accession>A0ABY8NB15</accession>
<dbReference type="Proteomes" id="UP001236500">
    <property type="component" value="Chromosome"/>
</dbReference>
<feature type="region of interest" description="Disordered" evidence="1">
    <location>
        <begin position="121"/>
        <end position="147"/>
    </location>
</feature>
<name>A0ABY8NB15_9GAMM</name>
<sequence>MVKWLLRGLVLQVLAGLVYAALPWYSARQLVDAAQHDDVTRLERYIDFPQLRGNIRRHLQDELRSSMSDNFPAEFGDLFAAGSDLLLGPLVDHLISPEGIADLIQGRQDWREFERELERVFSGSRQQSAPRSPSLPPERAAREGEVSRAAHDHHWKLQRWYFSGFNTVHVVCGSDDDTRVALILQRQGLRWRLVDMARVNSQSMH</sequence>
<proteinExistence type="predicted"/>
<dbReference type="Pfam" id="PF11159">
    <property type="entry name" value="DUF2939"/>
    <property type="match status" value="1"/>
</dbReference>
<evidence type="ECO:0000313" key="2">
    <source>
        <dbReference type="EMBL" id="WGL15594.1"/>
    </source>
</evidence>
<dbReference type="EMBL" id="CP118605">
    <property type="protein sequence ID" value="WGL15594.1"/>
    <property type="molecule type" value="Genomic_DNA"/>
</dbReference>
<keyword evidence="3" id="KW-1185">Reference proteome</keyword>
<gene>
    <name evidence="2" type="ORF">PVT68_12530</name>
</gene>
<evidence type="ECO:0000313" key="3">
    <source>
        <dbReference type="Proteomes" id="UP001236500"/>
    </source>
</evidence>
<dbReference type="RefSeq" id="WP_280318539.1">
    <property type="nucleotide sequence ID" value="NZ_CP118605.1"/>
</dbReference>
<dbReference type="InterPro" id="IPR021330">
    <property type="entry name" value="DUF2939"/>
</dbReference>
<evidence type="ECO:0000256" key="1">
    <source>
        <dbReference type="SAM" id="MobiDB-lite"/>
    </source>
</evidence>